<evidence type="ECO:0000256" key="1">
    <source>
        <dbReference type="SAM" id="MobiDB-lite"/>
    </source>
</evidence>
<dbReference type="Proteomes" id="UP000765802">
    <property type="component" value="Unassembled WGS sequence"/>
</dbReference>
<reference evidence="3 4" key="1">
    <citation type="submission" date="2016-07" db="EMBL/GenBank/DDBJ databases">
        <title>Genome analysis of Flavihumibacter stibioxidans YS-17.</title>
        <authorList>
            <person name="Shi K."/>
            <person name="Han Y."/>
            <person name="Wang G."/>
        </authorList>
    </citation>
    <scope>NUCLEOTIDE SEQUENCE [LARGE SCALE GENOMIC DNA]</scope>
    <source>
        <strain evidence="3 4">YS-17</strain>
    </source>
</reference>
<keyword evidence="2" id="KW-0732">Signal</keyword>
<gene>
    <name evidence="3" type="ORF">BC349_18540</name>
</gene>
<organism evidence="3 4">
    <name type="scientific">Flavihumibacter stibioxidans</name>
    <dbReference type="NCBI Taxonomy" id="1834163"/>
    <lineage>
        <taxon>Bacteria</taxon>
        <taxon>Pseudomonadati</taxon>
        <taxon>Bacteroidota</taxon>
        <taxon>Chitinophagia</taxon>
        <taxon>Chitinophagales</taxon>
        <taxon>Chitinophagaceae</taxon>
        <taxon>Flavihumibacter</taxon>
    </lineage>
</organism>
<dbReference type="RefSeq" id="WP_187258379.1">
    <property type="nucleotide sequence ID" value="NZ_JBHULF010000006.1"/>
</dbReference>
<feature type="region of interest" description="Disordered" evidence="1">
    <location>
        <begin position="20"/>
        <end position="86"/>
    </location>
</feature>
<protein>
    <submittedName>
        <fullName evidence="3">Uncharacterized protein</fullName>
    </submittedName>
</protein>
<accession>A0ABR7MEQ3</accession>
<feature type="compositionally biased region" description="Polar residues" evidence="1">
    <location>
        <begin position="75"/>
        <end position="86"/>
    </location>
</feature>
<proteinExistence type="predicted"/>
<sequence length="86" mass="9699">MKNIGKSLMVIMLVLAASQQMQAQSGRPVAKSNLPSNRNPKQDKFIMDQKIQQLRAQARQNEERMQQAERQRAQTPNAQPASGPKQ</sequence>
<feature type="signal peptide" evidence="2">
    <location>
        <begin position="1"/>
        <end position="23"/>
    </location>
</feature>
<dbReference type="EMBL" id="MBUA01000031">
    <property type="protein sequence ID" value="MBC6493058.1"/>
    <property type="molecule type" value="Genomic_DNA"/>
</dbReference>
<evidence type="ECO:0000313" key="4">
    <source>
        <dbReference type="Proteomes" id="UP000765802"/>
    </source>
</evidence>
<keyword evidence="4" id="KW-1185">Reference proteome</keyword>
<comment type="caution">
    <text evidence="3">The sequence shown here is derived from an EMBL/GenBank/DDBJ whole genome shotgun (WGS) entry which is preliminary data.</text>
</comment>
<evidence type="ECO:0000313" key="3">
    <source>
        <dbReference type="EMBL" id="MBC6493058.1"/>
    </source>
</evidence>
<feature type="compositionally biased region" description="Basic and acidic residues" evidence="1">
    <location>
        <begin position="60"/>
        <end position="72"/>
    </location>
</feature>
<name>A0ABR7MEQ3_9BACT</name>
<feature type="chain" id="PRO_5047012947" evidence="2">
    <location>
        <begin position="24"/>
        <end position="86"/>
    </location>
</feature>
<evidence type="ECO:0000256" key="2">
    <source>
        <dbReference type="SAM" id="SignalP"/>
    </source>
</evidence>